<organism evidence="1 2">
    <name type="scientific">Periconia macrospinosa</name>
    <dbReference type="NCBI Taxonomy" id="97972"/>
    <lineage>
        <taxon>Eukaryota</taxon>
        <taxon>Fungi</taxon>
        <taxon>Dikarya</taxon>
        <taxon>Ascomycota</taxon>
        <taxon>Pezizomycotina</taxon>
        <taxon>Dothideomycetes</taxon>
        <taxon>Pleosporomycetidae</taxon>
        <taxon>Pleosporales</taxon>
        <taxon>Massarineae</taxon>
        <taxon>Periconiaceae</taxon>
        <taxon>Periconia</taxon>
    </lineage>
</organism>
<keyword evidence="2" id="KW-1185">Reference proteome</keyword>
<evidence type="ECO:0000313" key="1">
    <source>
        <dbReference type="EMBL" id="PVI04454.1"/>
    </source>
</evidence>
<proteinExistence type="predicted"/>
<evidence type="ECO:0000313" key="2">
    <source>
        <dbReference type="Proteomes" id="UP000244855"/>
    </source>
</evidence>
<reference evidence="1 2" key="1">
    <citation type="journal article" date="2018" name="Sci. Rep.">
        <title>Comparative genomics provides insights into the lifestyle and reveals functional heterogeneity of dark septate endophytic fungi.</title>
        <authorList>
            <person name="Knapp D.G."/>
            <person name="Nemeth J.B."/>
            <person name="Barry K."/>
            <person name="Hainaut M."/>
            <person name="Henrissat B."/>
            <person name="Johnson J."/>
            <person name="Kuo A."/>
            <person name="Lim J.H.P."/>
            <person name="Lipzen A."/>
            <person name="Nolan M."/>
            <person name="Ohm R.A."/>
            <person name="Tamas L."/>
            <person name="Grigoriev I.V."/>
            <person name="Spatafora J.W."/>
            <person name="Nagy L.G."/>
            <person name="Kovacs G.M."/>
        </authorList>
    </citation>
    <scope>NUCLEOTIDE SEQUENCE [LARGE SCALE GENOMIC DNA]</scope>
    <source>
        <strain evidence="1 2">DSE2036</strain>
    </source>
</reference>
<sequence length="102" mass="12039">MSSRDKRRNTQRVLSHSFSVLFCESPAYVIFRRTQRSSLWEDIARQHAPTHTETYTHLLLVLLFYFSRVCDSHPRGNKQHFALRREDSEEKEACVPRVSSSL</sequence>
<gene>
    <name evidence="1" type="ORF">DM02DRAFT_177562</name>
</gene>
<dbReference type="Proteomes" id="UP000244855">
    <property type="component" value="Unassembled WGS sequence"/>
</dbReference>
<name>A0A2V1E461_9PLEO</name>
<dbReference type="AlphaFoldDB" id="A0A2V1E461"/>
<protein>
    <submittedName>
        <fullName evidence="1">Uncharacterized protein</fullName>
    </submittedName>
</protein>
<dbReference type="EMBL" id="KZ805321">
    <property type="protein sequence ID" value="PVI04454.1"/>
    <property type="molecule type" value="Genomic_DNA"/>
</dbReference>
<accession>A0A2V1E461</accession>